<reference evidence="9" key="1">
    <citation type="submission" date="2019-10" db="EMBL/GenBank/DDBJ databases">
        <title>Conservation and host-specific expression of non-tandemly repeated heterogenous ribosome RNA gene in arbuscular mycorrhizal fungi.</title>
        <authorList>
            <person name="Maeda T."/>
            <person name="Kobayashi Y."/>
            <person name="Nakagawa T."/>
            <person name="Ezawa T."/>
            <person name="Yamaguchi K."/>
            <person name="Bino T."/>
            <person name="Nishimoto Y."/>
            <person name="Shigenobu S."/>
            <person name="Kawaguchi M."/>
        </authorList>
    </citation>
    <scope>NUCLEOTIDE SEQUENCE</scope>
    <source>
        <strain evidence="9">HR1</strain>
    </source>
</reference>
<feature type="domain" description="Late embryogenesis abundant protein LEA-2 subgroup" evidence="8">
    <location>
        <begin position="378"/>
        <end position="474"/>
    </location>
</feature>
<dbReference type="AlphaFoldDB" id="A0A8H3KZA6"/>
<proteinExistence type="predicted"/>
<feature type="compositionally biased region" description="Low complexity" evidence="5">
    <location>
        <begin position="153"/>
        <end position="170"/>
    </location>
</feature>
<feature type="signal peptide" evidence="7">
    <location>
        <begin position="1"/>
        <end position="17"/>
    </location>
</feature>
<dbReference type="InterPro" id="IPR004864">
    <property type="entry name" value="LEA_2"/>
</dbReference>
<feature type="region of interest" description="Disordered" evidence="5">
    <location>
        <begin position="119"/>
        <end position="192"/>
    </location>
</feature>
<gene>
    <name evidence="9" type="ORF">RCL2_000506600</name>
</gene>
<comment type="caution">
    <text evidence="9">The sequence shown here is derived from an EMBL/GenBank/DDBJ whole genome shotgun (WGS) entry which is preliminary data.</text>
</comment>
<evidence type="ECO:0000313" key="9">
    <source>
        <dbReference type="EMBL" id="GES77724.1"/>
    </source>
</evidence>
<dbReference type="GO" id="GO:0098542">
    <property type="term" value="P:defense response to other organism"/>
    <property type="evidence" value="ECO:0007669"/>
    <property type="project" value="InterPro"/>
</dbReference>
<evidence type="ECO:0000256" key="3">
    <source>
        <dbReference type="ARBA" id="ARBA00022989"/>
    </source>
</evidence>
<keyword evidence="2 6" id="KW-0812">Transmembrane</keyword>
<evidence type="ECO:0000256" key="6">
    <source>
        <dbReference type="SAM" id="Phobius"/>
    </source>
</evidence>
<dbReference type="Gene3D" id="2.60.40.1820">
    <property type="match status" value="1"/>
</dbReference>
<dbReference type="InterPro" id="IPR044839">
    <property type="entry name" value="NDR1-like"/>
</dbReference>
<evidence type="ECO:0000256" key="4">
    <source>
        <dbReference type="ARBA" id="ARBA00023136"/>
    </source>
</evidence>
<feature type="region of interest" description="Disordered" evidence="5">
    <location>
        <begin position="208"/>
        <end position="293"/>
    </location>
</feature>
<dbReference type="PANTHER" id="PTHR31234:SF3">
    <property type="entry name" value="LATE EMBRYOGENESIS ABUNDANT (LEA) HYDROXYPROLINE-RICH GLYCOPROTEIN FAMILY"/>
    <property type="match status" value="1"/>
</dbReference>
<feature type="chain" id="PRO_5034377661" evidence="7">
    <location>
        <begin position="18"/>
        <end position="528"/>
    </location>
</feature>
<sequence>MNYSFSICLLFVTRTNTASLCSWTEHYLTINEESSCDSLIKNLKNVSRFTSQRLQSFISFYLAWCKVFHHHSSVNNAKSIFFIKLRLGCESCLIGLKMEYNYNNMDYYNPQGVRYYQNFSNQGGNVGDSHSKNEHENNLYPRSPQYENHVHNDYQPQYNNPPVNYNNNNYDGGGTYHDPSNDTHYSNIKPISPVGGAYGDSGYNTPYIPSPVNHPSSPVMPGMNPNHPPINPIPTHQVPYGGRPADPYSDSASSKGMYSSPPTSSPNPGPTNHGQENPLSPTSAYSSKPFLDYDDDEKRAKPGGLVKYCCCGGRVTCCKACAIICCILVLLIIGIVAAVLLWARPPKVDFLGIVPSPNGLPAYNANPAGFDFNFGLQIQVDNPNIVGANFEMIKAIAFYPGHSDPIGGGNLTDVTIAAKGNTTIDFPFSVNYNKDIDPGFAILFDIAQKCGLTGGGQKQKLEIDYKLTLTIKVLLITINPSFNRKAMIDCPIKDGKIPNIPGFDIGNAAKQIGGNKRDLFTEIPKRPN</sequence>
<keyword evidence="3 6" id="KW-1133">Transmembrane helix</keyword>
<evidence type="ECO:0000256" key="5">
    <source>
        <dbReference type="SAM" id="MobiDB-lite"/>
    </source>
</evidence>
<dbReference type="SUPFAM" id="SSF117070">
    <property type="entry name" value="LEA14-like"/>
    <property type="match status" value="1"/>
</dbReference>
<feature type="compositionally biased region" description="Polar residues" evidence="5">
    <location>
        <begin position="273"/>
        <end position="286"/>
    </location>
</feature>
<accession>A0A8H3KZA6</accession>
<dbReference type="Pfam" id="PF03168">
    <property type="entry name" value="LEA_2"/>
    <property type="match status" value="1"/>
</dbReference>
<evidence type="ECO:0000256" key="7">
    <source>
        <dbReference type="SAM" id="SignalP"/>
    </source>
</evidence>
<dbReference type="GO" id="GO:0005886">
    <property type="term" value="C:plasma membrane"/>
    <property type="evidence" value="ECO:0007669"/>
    <property type="project" value="TreeGrafter"/>
</dbReference>
<keyword evidence="7" id="KW-0732">Signal</keyword>
<evidence type="ECO:0000259" key="8">
    <source>
        <dbReference type="Pfam" id="PF03168"/>
    </source>
</evidence>
<dbReference type="Proteomes" id="UP000615446">
    <property type="component" value="Unassembled WGS sequence"/>
</dbReference>
<dbReference type="EMBL" id="BLAL01000033">
    <property type="protein sequence ID" value="GES77724.1"/>
    <property type="molecule type" value="Genomic_DNA"/>
</dbReference>
<comment type="subcellular location">
    <subcellularLocation>
        <location evidence="1">Membrane</location>
        <topology evidence="1">Single-pass membrane protein</topology>
    </subcellularLocation>
</comment>
<dbReference type="PANTHER" id="PTHR31234">
    <property type="entry name" value="LATE EMBRYOGENESIS ABUNDANT (LEA) HYDROXYPROLINE-RICH GLYCOPROTEIN FAMILY"/>
    <property type="match status" value="1"/>
</dbReference>
<dbReference type="OrthoDB" id="275278at2759"/>
<protein>
    <submittedName>
        <fullName evidence="9">Late embryogenesis abundant protein, group 2 domain protein</fullName>
    </submittedName>
</protein>
<evidence type="ECO:0000256" key="2">
    <source>
        <dbReference type="ARBA" id="ARBA00022692"/>
    </source>
</evidence>
<feature type="transmembrane region" description="Helical" evidence="6">
    <location>
        <begin position="320"/>
        <end position="343"/>
    </location>
</feature>
<organism evidence="9 10">
    <name type="scientific">Rhizophagus clarus</name>
    <dbReference type="NCBI Taxonomy" id="94130"/>
    <lineage>
        <taxon>Eukaryota</taxon>
        <taxon>Fungi</taxon>
        <taxon>Fungi incertae sedis</taxon>
        <taxon>Mucoromycota</taxon>
        <taxon>Glomeromycotina</taxon>
        <taxon>Glomeromycetes</taxon>
        <taxon>Glomerales</taxon>
        <taxon>Glomeraceae</taxon>
        <taxon>Rhizophagus</taxon>
    </lineage>
</organism>
<keyword evidence="4 6" id="KW-0472">Membrane</keyword>
<evidence type="ECO:0000256" key="1">
    <source>
        <dbReference type="ARBA" id="ARBA00004167"/>
    </source>
</evidence>
<evidence type="ECO:0000313" key="10">
    <source>
        <dbReference type="Proteomes" id="UP000615446"/>
    </source>
</evidence>
<name>A0A8H3KZA6_9GLOM</name>